<dbReference type="PANTHER" id="PTHR22993:SF9">
    <property type="entry name" value="FORMAMIDOPYRIMIDINE-DNA GLYCOSYLASE"/>
    <property type="match status" value="1"/>
</dbReference>
<evidence type="ECO:0000313" key="22">
    <source>
        <dbReference type="Proteomes" id="UP000199159"/>
    </source>
</evidence>
<evidence type="ECO:0000259" key="20">
    <source>
        <dbReference type="PROSITE" id="PS51068"/>
    </source>
</evidence>
<evidence type="ECO:0000256" key="5">
    <source>
        <dbReference type="ARBA" id="ARBA00012720"/>
    </source>
</evidence>
<evidence type="ECO:0000256" key="4">
    <source>
        <dbReference type="ARBA" id="ARBA00012024"/>
    </source>
</evidence>
<organism evidence="21 22">
    <name type="scientific">Litchfieldia salsa</name>
    <dbReference type="NCBI Taxonomy" id="930152"/>
    <lineage>
        <taxon>Bacteria</taxon>
        <taxon>Bacillati</taxon>
        <taxon>Bacillota</taxon>
        <taxon>Bacilli</taxon>
        <taxon>Bacillales</taxon>
        <taxon>Bacillaceae</taxon>
        <taxon>Litchfieldia</taxon>
    </lineage>
</organism>
<dbReference type="GO" id="GO:0140078">
    <property type="term" value="F:class I DNA-(apurinic or apyrimidinic site) endonuclease activity"/>
    <property type="evidence" value="ECO:0007669"/>
    <property type="project" value="UniProtKB-EC"/>
</dbReference>
<evidence type="ECO:0000256" key="10">
    <source>
        <dbReference type="ARBA" id="ARBA00022801"/>
    </source>
</evidence>
<dbReference type="PROSITE" id="PS51068">
    <property type="entry name" value="FPG_CAT"/>
    <property type="match status" value="1"/>
</dbReference>
<gene>
    <name evidence="21" type="ORF">SAMN05216565_103447</name>
</gene>
<evidence type="ECO:0000256" key="11">
    <source>
        <dbReference type="ARBA" id="ARBA00022833"/>
    </source>
</evidence>
<keyword evidence="15" id="KW-0511">Multifunctional enzyme</keyword>
<dbReference type="PANTHER" id="PTHR22993">
    <property type="entry name" value="FORMAMIDOPYRIMIDINE-DNA GLYCOSYLASE"/>
    <property type="match status" value="1"/>
</dbReference>
<dbReference type="EMBL" id="FNJU01000003">
    <property type="protein sequence ID" value="SDP52119.1"/>
    <property type="molecule type" value="Genomic_DNA"/>
</dbReference>
<evidence type="ECO:0000256" key="13">
    <source>
        <dbReference type="ARBA" id="ARBA00023204"/>
    </source>
</evidence>
<keyword evidence="7" id="KW-0479">Metal-binding</keyword>
<dbReference type="SUPFAM" id="SSF81624">
    <property type="entry name" value="N-terminal domain of MutM-like DNA repair proteins"/>
    <property type="match status" value="1"/>
</dbReference>
<evidence type="ECO:0000256" key="9">
    <source>
        <dbReference type="ARBA" id="ARBA00022771"/>
    </source>
</evidence>
<dbReference type="InterPro" id="IPR015886">
    <property type="entry name" value="H2TH_FPG"/>
</dbReference>
<protein>
    <recommendedName>
        <fullName evidence="6">Formamidopyrimidine-DNA glycosylase</fullName>
        <ecNumber evidence="4">3.2.2.23</ecNumber>
        <ecNumber evidence="5">4.2.99.18</ecNumber>
    </recommendedName>
    <alternativeName>
        <fullName evidence="17">DNA-(apurinic or apyrimidinic site) lyase MutM</fullName>
    </alternativeName>
</protein>
<evidence type="ECO:0000313" key="21">
    <source>
        <dbReference type="EMBL" id="SDP52119.1"/>
    </source>
</evidence>
<feature type="domain" description="FPG-type" evidence="19">
    <location>
        <begin position="236"/>
        <end position="270"/>
    </location>
</feature>
<evidence type="ECO:0000256" key="3">
    <source>
        <dbReference type="ARBA" id="ARBA00009409"/>
    </source>
</evidence>
<evidence type="ECO:0000256" key="8">
    <source>
        <dbReference type="ARBA" id="ARBA00022763"/>
    </source>
</evidence>
<comment type="catalytic activity">
    <reaction evidence="1">
        <text>Hydrolysis of DNA containing ring-opened 7-methylguanine residues, releasing 2,6-diamino-4-hydroxy-5-(N-methyl)formamidopyrimidine.</text>
        <dbReference type="EC" id="3.2.2.23"/>
    </reaction>
</comment>
<dbReference type="GO" id="GO:0034039">
    <property type="term" value="F:8-oxo-7,8-dihydroguanine DNA N-glycosylase activity"/>
    <property type="evidence" value="ECO:0007669"/>
    <property type="project" value="TreeGrafter"/>
</dbReference>
<keyword evidence="14 21" id="KW-0456">Lyase</keyword>
<keyword evidence="11" id="KW-0862">Zinc</keyword>
<dbReference type="InterPro" id="IPR010979">
    <property type="entry name" value="Ribosomal_uS13-like_H2TH"/>
</dbReference>
<keyword evidence="22" id="KW-1185">Reference proteome</keyword>
<evidence type="ECO:0000256" key="16">
    <source>
        <dbReference type="ARBA" id="ARBA00023295"/>
    </source>
</evidence>
<evidence type="ECO:0000256" key="12">
    <source>
        <dbReference type="ARBA" id="ARBA00023125"/>
    </source>
</evidence>
<dbReference type="Pfam" id="PF06827">
    <property type="entry name" value="zf-FPG_IleRS"/>
    <property type="match status" value="1"/>
</dbReference>
<keyword evidence="8" id="KW-0227">DNA damage</keyword>
<dbReference type="EC" id="3.2.2.23" evidence="4"/>
<accession>A0A1H0TDN4</accession>
<dbReference type="InterPro" id="IPR035937">
    <property type="entry name" value="FPG_N"/>
</dbReference>
<evidence type="ECO:0000256" key="7">
    <source>
        <dbReference type="ARBA" id="ARBA00022723"/>
    </source>
</evidence>
<evidence type="ECO:0000256" key="2">
    <source>
        <dbReference type="ARBA" id="ARBA00001947"/>
    </source>
</evidence>
<evidence type="ECO:0000256" key="18">
    <source>
        <dbReference type="PROSITE-ProRule" id="PRU00391"/>
    </source>
</evidence>
<keyword evidence="16" id="KW-0326">Glycosidase</keyword>
<keyword evidence="10" id="KW-0378">Hydrolase</keyword>
<proteinExistence type="inferred from homology"/>
<dbReference type="PROSITE" id="PS51066">
    <property type="entry name" value="ZF_FPG_2"/>
    <property type="match status" value="1"/>
</dbReference>
<sequence length="270" mass="30953">MPELPEMETYKKLLSERVINKQITKVLINREKSINVEPSLFTQEVLNRKINSIERRGKYLIFHLDSGKCFLLHLMLGGLMYVGKTEDDSPARTKQIIIHFNEEHLSFIGLRLGYLHLHSYKEINELLDKLGPNPLSPQFTINEFTGLTRQRRGILKTTLQNQAFLAGIGNCYTDEICFEARLLPTRKLNELSDEETNRLFSSIKNVLNFAIDSGGYIELPLFTGDQLTGGYNSLCKVYDRNGENCERCGVLIIKESISSKKTYYCSNCQK</sequence>
<evidence type="ECO:0000256" key="15">
    <source>
        <dbReference type="ARBA" id="ARBA00023268"/>
    </source>
</evidence>
<evidence type="ECO:0000256" key="14">
    <source>
        <dbReference type="ARBA" id="ARBA00023239"/>
    </source>
</evidence>
<dbReference type="SMART" id="SM01232">
    <property type="entry name" value="H2TH"/>
    <property type="match status" value="1"/>
</dbReference>
<dbReference type="GO" id="GO:0008270">
    <property type="term" value="F:zinc ion binding"/>
    <property type="evidence" value="ECO:0007669"/>
    <property type="project" value="UniProtKB-KW"/>
</dbReference>
<comment type="cofactor">
    <cofactor evidence="2">
        <name>Zn(2+)</name>
        <dbReference type="ChEBI" id="CHEBI:29105"/>
    </cofactor>
</comment>
<dbReference type="InterPro" id="IPR000214">
    <property type="entry name" value="Znf_DNA_glyclase/AP_lyase"/>
</dbReference>
<dbReference type="Pfam" id="PF06831">
    <property type="entry name" value="H2TH"/>
    <property type="match status" value="1"/>
</dbReference>
<dbReference type="SUPFAM" id="SSF46946">
    <property type="entry name" value="S13-like H2TH domain"/>
    <property type="match status" value="1"/>
</dbReference>
<dbReference type="Proteomes" id="UP000199159">
    <property type="component" value="Unassembled WGS sequence"/>
</dbReference>
<keyword evidence="12" id="KW-0238">DNA-binding</keyword>
<dbReference type="SMART" id="SM00898">
    <property type="entry name" value="Fapy_DNA_glyco"/>
    <property type="match status" value="1"/>
</dbReference>
<keyword evidence="13" id="KW-0234">DNA repair</keyword>
<evidence type="ECO:0000259" key="19">
    <source>
        <dbReference type="PROSITE" id="PS51066"/>
    </source>
</evidence>
<dbReference type="InterPro" id="IPR010663">
    <property type="entry name" value="Znf_FPG/IleRS"/>
</dbReference>
<evidence type="ECO:0000256" key="6">
    <source>
        <dbReference type="ARBA" id="ARBA00016240"/>
    </source>
</evidence>
<dbReference type="GO" id="GO:0003684">
    <property type="term" value="F:damaged DNA binding"/>
    <property type="evidence" value="ECO:0007669"/>
    <property type="project" value="InterPro"/>
</dbReference>
<name>A0A1H0TDN4_9BACI</name>
<dbReference type="AlphaFoldDB" id="A0A1H0TDN4"/>
<evidence type="ECO:0000256" key="17">
    <source>
        <dbReference type="ARBA" id="ARBA00030638"/>
    </source>
</evidence>
<evidence type="ECO:0000256" key="1">
    <source>
        <dbReference type="ARBA" id="ARBA00001668"/>
    </source>
</evidence>
<dbReference type="Gene3D" id="1.10.8.50">
    <property type="match status" value="1"/>
</dbReference>
<dbReference type="InterPro" id="IPR012319">
    <property type="entry name" value="FPG_cat"/>
</dbReference>
<dbReference type="STRING" id="930152.SAMN05216565_103447"/>
<comment type="similarity">
    <text evidence="3">Belongs to the FPG family.</text>
</comment>
<keyword evidence="9 18" id="KW-0863">Zinc-finger</keyword>
<dbReference type="GO" id="GO:0006284">
    <property type="term" value="P:base-excision repair"/>
    <property type="evidence" value="ECO:0007669"/>
    <property type="project" value="InterPro"/>
</dbReference>
<dbReference type="Pfam" id="PF01149">
    <property type="entry name" value="Fapy_DNA_glyco"/>
    <property type="match status" value="1"/>
</dbReference>
<dbReference type="SUPFAM" id="SSF57716">
    <property type="entry name" value="Glucocorticoid receptor-like (DNA-binding domain)"/>
    <property type="match status" value="1"/>
</dbReference>
<dbReference type="OrthoDB" id="9800855at2"/>
<reference evidence="22" key="1">
    <citation type="submission" date="2016-10" db="EMBL/GenBank/DDBJ databases">
        <authorList>
            <person name="Varghese N."/>
            <person name="Submissions S."/>
        </authorList>
    </citation>
    <scope>NUCLEOTIDE SEQUENCE [LARGE SCALE GENOMIC DNA]</scope>
    <source>
        <strain evidence="22">IBRC-M10078</strain>
    </source>
</reference>
<dbReference type="EC" id="4.2.99.18" evidence="5"/>
<dbReference type="Gene3D" id="3.20.190.10">
    <property type="entry name" value="MutM-like, N-terminal"/>
    <property type="match status" value="1"/>
</dbReference>
<dbReference type="RefSeq" id="WP_090852473.1">
    <property type="nucleotide sequence ID" value="NZ_FNJU01000003.1"/>
</dbReference>
<feature type="domain" description="Formamidopyrimidine-DNA glycosylase catalytic" evidence="20">
    <location>
        <begin position="2"/>
        <end position="106"/>
    </location>
</feature>